<accession>G4VAD7</accession>
<reference evidence="2" key="2">
    <citation type="submission" date="2018-12" db="UniProtKB">
        <authorList>
            <consortium name="WormBaseParasite"/>
        </authorList>
    </citation>
    <scope>IDENTIFICATION</scope>
    <source>
        <strain evidence="2">Puerto Rican</strain>
    </source>
</reference>
<dbReference type="RefSeq" id="XP_018649309.1">
    <property type="nucleotide sequence ID" value="XM_018794948.1"/>
</dbReference>
<evidence type="ECO:0000313" key="1">
    <source>
        <dbReference type="Proteomes" id="UP000008854"/>
    </source>
</evidence>
<dbReference type="CTD" id="29830163"/>
<dbReference type="KEGG" id="smm:Smp_197010"/>
<dbReference type="AlphaFoldDB" id="G4VAD7"/>
<dbReference type="Proteomes" id="UP000008854">
    <property type="component" value="Unassembled WGS sequence"/>
</dbReference>
<keyword evidence="1" id="KW-1185">Reference proteome</keyword>
<reference evidence="1" key="1">
    <citation type="journal article" date="2012" name="PLoS Negl. Trop. Dis.">
        <title>A systematically improved high quality genome and transcriptome of the human blood fluke Schistosoma mansoni.</title>
        <authorList>
            <person name="Protasio A.V."/>
            <person name="Tsai I.J."/>
            <person name="Babbage A."/>
            <person name="Nichol S."/>
            <person name="Hunt M."/>
            <person name="Aslett M.A."/>
            <person name="De Silva N."/>
            <person name="Velarde G.S."/>
            <person name="Anderson T.J."/>
            <person name="Clark R.C."/>
            <person name="Davidson C."/>
            <person name="Dillon G.P."/>
            <person name="Holroyd N.E."/>
            <person name="LoVerde P.T."/>
            <person name="Lloyd C."/>
            <person name="McQuillan J."/>
            <person name="Oliveira G."/>
            <person name="Otto T.D."/>
            <person name="Parker-Manuel S.J."/>
            <person name="Quail M.A."/>
            <person name="Wilson R.A."/>
            <person name="Zerlotini A."/>
            <person name="Dunne D.W."/>
            <person name="Berriman M."/>
        </authorList>
    </citation>
    <scope>NUCLEOTIDE SEQUENCE [LARGE SCALE GENOMIC DNA]</scope>
    <source>
        <strain evidence="1">Puerto Rican</strain>
    </source>
</reference>
<evidence type="ECO:0000313" key="2">
    <source>
        <dbReference type="WBParaSite" id="Smp_197010.1"/>
    </source>
</evidence>
<name>G4VAD7_SCHMA</name>
<dbReference type="HOGENOM" id="CLU_3385304_0_0_1"/>
<dbReference type="GeneID" id="29830163"/>
<dbReference type="InParanoid" id="G4VAD7"/>
<sequence>MNSGGSGEETKKMEGVIDGAIESADLKRLLIIS</sequence>
<dbReference type="WBParaSite" id="Smp_197010.1">
    <property type="protein sequence ID" value="Smp_197010.1"/>
    <property type="gene ID" value="Smp_197010"/>
</dbReference>
<protein>
    <submittedName>
        <fullName evidence="2">Transcriptional regulator</fullName>
    </submittedName>
</protein>
<organism evidence="1 2">
    <name type="scientific">Schistosoma mansoni</name>
    <name type="common">Blood fluke</name>
    <dbReference type="NCBI Taxonomy" id="6183"/>
    <lineage>
        <taxon>Eukaryota</taxon>
        <taxon>Metazoa</taxon>
        <taxon>Spiralia</taxon>
        <taxon>Lophotrochozoa</taxon>
        <taxon>Platyhelminthes</taxon>
        <taxon>Trematoda</taxon>
        <taxon>Digenea</taxon>
        <taxon>Strigeidida</taxon>
        <taxon>Schistosomatoidea</taxon>
        <taxon>Schistosomatidae</taxon>
        <taxon>Schistosoma</taxon>
    </lineage>
</organism>
<proteinExistence type="predicted"/>